<proteinExistence type="predicted"/>
<accession>A0AAN5IFL1</accession>
<comment type="caution">
    <text evidence="1">The sequence shown here is derived from an EMBL/GenBank/DDBJ whole genome shotgun (WGS) entry which is preliminary data.</text>
</comment>
<keyword evidence="2" id="KW-1185">Reference proteome</keyword>
<dbReference type="EMBL" id="BTRK01000006">
    <property type="protein sequence ID" value="GMR62520.1"/>
    <property type="molecule type" value="Genomic_DNA"/>
</dbReference>
<evidence type="ECO:0000313" key="2">
    <source>
        <dbReference type="Proteomes" id="UP001328107"/>
    </source>
</evidence>
<name>A0AAN5IFL1_9BILA</name>
<feature type="non-terminal residue" evidence="1">
    <location>
        <position position="1"/>
    </location>
</feature>
<reference evidence="2" key="1">
    <citation type="submission" date="2022-10" db="EMBL/GenBank/DDBJ databases">
        <title>Genome assembly of Pristionchus species.</title>
        <authorList>
            <person name="Yoshida K."/>
            <person name="Sommer R.J."/>
        </authorList>
    </citation>
    <scope>NUCLEOTIDE SEQUENCE [LARGE SCALE GENOMIC DNA]</scope>
    <source>
        <strain evidence="2">RS5460</strain>
    </source>
</reference>
<dbReference type="AlphaFoldDB" id="A0AAN5IFL1"/>
<sequence>DLRFFNALQSRSAMIEFMKTNCTYSNFHDVYEFAEKMKAKIVEYIEASKWLHGDEISDFIREKIEERVSSIQIYHDFDEFDKNTTYLSKMHRDLNNLYFSYNRKSGVVALDTLIGLRHAFQEMWNATANSTD</sequence>
<protein>
    <submittedName>
        <fullName evidence="1">Uncharacterized protein</fullName>
    </submittedName>
</protein>
<dbReference type="Proteomes" id="UP001328107">
    <property type="component" value="Unassembled WGS sequence"/>
</dbReference>
<evidence type="ECO:0000313" key="1">
    <source>
        <dbReference type="EMBL" id="GMR62520.1"/>
    </source>
</evidence>
<gene>
    <name evidence="1" type="ORF">PMAYCL1PPCAC_32715</name>
</gene>
<feature type="non-terminal residue" evidence="1">
    <location>
        <position position="132"/>
    </location>
</feature>
<organism evidence="1 2">
    <name type="scientific">Pristionchus mayeri</name>
    <dbReference type="NCBI Taxonomy" id="1317129"/>
    <lineage>
        <taxon>Eukaryota</taxon>
        <taxon>Metazoa</taxon>
        <taxon>Ecdysozoa</taxon>
        <taxon>Nematoda</taxon>
        <taxon>Chromadorea</taxon>
        <taxon>Rhabditida</taxon>
        <taxon>Rhabditina</taxon>
        <taxon>Diplogasteromorpha</taxon>
        <taxon>Diplogasteroidea</taxon>
        <taxon>Neodiplogasteridae</taxon>
        <taxon>Pristionchus</taxon>
    </lineage>
</organism>